<evidence type="ECO:0000313" key="3">
    <source>
        <dbReference type="Proteomes" id="UP001558613"/>
    </source>
</evidence>
<sequence>MSENIMKSNYKQHTLMPMDCTSQPANQPHIWKTQCRKGMGFQHYRTMDQIPRPGTGHIWLKDEDSSKTPAGLVSS</sequence>
<name>A0ABR3N8D1_9TELE</name>
<evidence type="ECO:0000256" key="1">
    <source>
        <dbReference type="SAM" id="MobiDB-lite"/>
    </source>
</evidence>
<accession>A0ABR3N8D1</accession>
<organism evidence="2 3">
    <name type="scientific">Cirrhinus molitorella</name>
    <name type="common">mud carp</name>
    <dbReference type="NCBI Taxonomy" id="172907"/>
    <lineage>
        <taxon>Eukaryota</taxon>
        <taxon>Metazoa</taxon>
        <taxon>Chordata</taxon>
        <taxon>Craniata</taxon>
        <taxon>Vertebrata</taxon>
        <taxon>Euteleostomi</taxon>
        <taxon>Actinopterygii</taxon>
        <taxon>Neopterygii</taxon>
        <taxon>Teleostei</taxon>
        <taxon>Ostariophysi</taxon>
        <taxon>Cypriniformes</taxon>
        <taxon>Cyprinidae</taxon>
        <taxon>Labeoninae</taxon>
        <taxon>Labeonini</taxon>
        <taxon>Cirrhinus</taxon>
    </lineage>
</organism>
<reference evidence="2 3" key="1">
    <citation type="submission" date="2023-09" db="EMBL/GenBank/DDBJ databases">
        <authorList>
            <person name="Wang M."/>
        </authorList>
    </citation>
    <scope>NUCLEOTIDE SEQUENCE [LARGE SCALE GENOMIC DNA]</scope>
    <source>
        <strain evidence="2">GT-2023</strain>
        <tissue evidence="2">Liver</tissue>
    </source>
</reference>
<comment type="caution">
    <text evidence="2">The sequence shown here is derived from an EMBL/GenBank/DDBJ whole genome shotgun (WGS) entry which is preliminary data.</text>
</comment>
<protein>
    <submittedName>
        <fullName evidence="2">Uncharacterized protein</fullName>
    </submittedName>
</protein>
<dbReference type="EMBL" id="JAYMGO010000006">
    <property type="protein sequence ID" value="KAL1273180.1"/>
    <property type="molecule type" value="Genomic_DNA"/>
</dbReference>
<gene>
    <name evidence="2" type="ORF">QQF64_029042</name>
</gene>
<dbReference type="Proteomes" id="UP001558613">
    <property type="component" value="Unassembled WGS sequence"/>
</dbReference>
<keyword evidence="3" id="KW-1185">Reference proteome</keyword>
<proteinExistence type="predicted"/>
<feature type="region of interest" description="Disordered" evidence="1">
    <location>
        <begin position="52"/>
        <end position="75"/>
    </location>
</feature>
<evidence type="ECO:0000313" key="2">
    <source>
        <dbReference type="EMBL" id="KAL1273180.1"/>
    </source>
</evidence>